<proteinExistence type="predicted"/>
<reference evidence="1" key="2">
    <citation type="submission" date="2021-04" db="EMBL/GenBank/DDBJ databases">
        <authorList>
            <person name="Gilroy R."/>
        </authorList>
    </citation>
    <scope>NUCLEOTIDE SEQUENCE</scope>
    <source>
        <strain evidence="1">3204</strain>
    </source>
</reference>
<dbReference type="EMBL" id="DXCM01000033">
    <property type="protein sequence ID" value="HIY92348.1"/>
    <property type="molecule type" value="Genomic_DNA"/>
</dbReference>
<sequence>MKYQLDKSVIKSEFPNLELQSKHRKKVAFTLKGGQDIVIGKEKDNGDYDSELYEFSNVDDNLVWPTPPDLPNYWAKVDFDKWNGVIDSNSRDDFNKGTTQLQATVNSLVDYETDQRNYFAKLQETLSDFRGLILKIINFSVAKFMHDEVEVKYYKKDDVDKKIDDLQAQINNLTNAVTYKPDGSQNSVFPPSYTGDRDINDKISDAVIKQHVENLSNEEMKGDNN</sequence>
<name>A0A9D1ZMN5_9LACO</name>
<organism evidence="1 2">
    <name type="scientific">Candidatus Companilactobacillus pullicola</name>
    <dbReference type="NCBI Taxonomy" id="2838523"/>
    <lineage>
        <taxon>Bacteria</taxon>
        <taxon>Bacillati</taxon>
        <taxon>Bacillota</taxon>
        <taxon>Bacilli</taxon>
        <taxon>Lactobacillales</taxon>
        <taxon>Lactobacillaceae</taxon>
        <taxon>Companilactobacillus</taxon>
    </lineage>
</organism>
<dbReference type="AlphaFoldDB" id="A0A9D1ZMN5"/>
<protein>
    <submittedName>
        <fullName evidence="1">Uncharacterized protein</fullName>
    </submittedName>
</protein>
<reference evidence="1" key="1">
    <citation type="journal article" date="2021" name="PeerJ">
        <title>Extensive microbial diversity within the chicken gut microbiome revealed by metagenomics and culture.</title>
        <authorList>
            <person name="Gilroy R."/>
            <person name="Ravi A."/>
            <person name="Getino M."/>
            <person name="Pursley I."/>
            <person name="Horton D.L."/>
            <person name="Alikhan N.F."/>
            <person name="Baker D."/>
            <person name="Gharbi K."/>
            <person name="Hall N."/>
            <person name="Watson M."/>
            <person name="Adriaenssens E.M."/>
            <person name="Foster-Nyarko E."/>
            <person name="Jarju S."/>
            <person name="Secka A."/>
            <person name="Antonio M."/>
            <person name="Oren A."/>
            <person name="Chaudhuri R.R."/>
            <person name="La Ragione R."/>
            <person name="Hildebrand F."/>
            <person name="Pallen M.J."/>
        </authorList>
    </citation>
    <scope>NUCLEOTIDE SEQUENCE</scope>
    <source>
        <strain evidence="1">3204</strain>
    </source>
</reference>
<dbReference type="Proteomes" id="UP000824013">
    <property type="component" value="Unassembled WGS sequence"/>
</dbReference>
<evidence type="ECO:0000313" key="1">
    <source>
        <dbReference type="EMBL" id="HIY92348.1"/>
    </source>
</evidence>
<comment type="caution">
    <text evidence="1">The sequence shown here is derived from an EMBL/GenBank/DDBJ whole genome shotgun (WGS) entry which is preliminary data.</text>
</comment>
<gene>
    <name evidence="1" type="ORF">H9820_05315</name>
</gene>
<accession>A0A9D1ZMN5</accession>
<evidence type="ECO:0000313" key="2">
    <source>
        <dbReference type="Proteomes" id="UP000824013"/>
    </source>
</evidence>